<reference evidence="1 2" key="1">
    <citation type="submission" date="2020-06" db="EMBL/GenBank/DDBJ databases">
        <title>Altererythrobacter sp. HHU K3-1.</title>
        <authorList>
            <person name="Zhang D."/>
            <person name="Xue H."/>
        </authorList>
    </citation>
    <scope>NUCLEOTIDE SEQUENCE [LARGE SCALE GENOMIC DNA]</scope>
    <source>
        <strain evidence="1 2">HHU K3-1</strain>
    </source>
</reference>
<dbReference type="Proteomes" id="UP000561438">
    <property type="component" value="Unassembled WGS sequence"/>
</dbReference>
<dbReference type="EMBL" id="JABWGV010000002">
    <property type="protein sequence ID" value="NVD44553.1"/>
    <property type="molecule type" value="Genomic_DNA"/>
</dbReference>
<protein>
    <recommendedName>
        <fullName evidence="3">Phosphatidate cytidylyltransferase</fullName>
    </recommendedName>
</protein>
<organism evidence="1 2">
    <name type="scientific">Qipengyuania atrilutea</name>
    <dbReference type="NCBI Taxonomy" id="2744473"/>
    <lineage>
        <taxon>Bacteria</taxon>
        <taxon>Pseudomonadati</taxon>
        <taxon>Pseudomonadota</taxon>
        <taxon>Alphaproteobacteria</taxon>
        <taxon>Sphingomonadales</taxon>
        <taxon>Erythrobacteraceae</taxon>
        <taxon>Qipengyuania</taxon>
    </lineage>
</organism>
<sequence length="305" mass="33685">MTAAASGNSELQQRIAERLGATVAPEVANFGAMLGREADACAVLFYGSNLRTGSLDGVLDFYVLLPGAQKERIWPRIGYREWTAGETMLRAKIAVMSLEKFAAACRGETRDTTIWARFVQPSALVWSRDATATESVENALTDAAVTAGELAAALGPDSGTAEVFWQSLFEATYRAEFRVEKQARAGSIVEANRAHFAGLLPLAWAAGGIAFEDCGKGLLRPRLPADRRSRVLRWWNARRRLGKPLNLLRLAKASTTFEGAADYAAWKIERHTGTRLEVTPFRRKYPLLAAPSVLFALWRIKRERR</sequence>
<evidence type="ECO:0000313" key="1">
    <source>
        <dbReference type="EMBL" id="NVD44553.1"/>
    </source>
</evidence>
<evidence type="ECO:0000313" key="2">
    <source>
        <dbReference type="Proteomes" id="UP000561438"/>
    </source>
</evidence>
<evidence type="ECO:0008006" key="3">
    <source>
        <dbReference type="Google" id="ProtNLM"/>
    </source>
</evidence>
<comment type="caution">
    <text evidence="1">The sequence shown here is derived from an EMBL/GenBank/DDBJ whole genome shotgun (WGS) entry which is preliminary data.</text>
</comment>
<dbReference type="RefSeq" id="WP_176266876.1">
    <property type="nucleotide sequence ID" value="NZ_JABWGV010000002.1"/>
</dbReference>
<proteinExistence type="predicted"/>
<gene>
    <name evidence="1" type="ORF">HUV48_05915</name>
</gene>
<dbReference type="AlphaFoldDB" id="A0A850H3V4"/>
<accession>A0A850H3V4</accession>
<name>A0A850H3V4_9SPHN</name>
<keyword evidence="2" id="KW-1185">Reference proteome</keyword>